<reference evidence="1" key="1">
    <citation type="submission" date="2020-04" db="EMBL/GenBank/DDBJ databases">
        <authorList>
            <person name="Alioto T."/>
            <person name="Alioto T."/>
            <person name="Gomez Garrido J."/>
        </authorList>
    </citation>
    <scope>NUCLEOTIDE SEQUENCE</scope>
    <source>
        <strain evidence="1">A484AB</strain>
    </source>
</reference>
<keyword evidence="2" id="KW-1185">Reference proteome</keyword>
<comment type="caution">
    <text evidence="1">The sequence shown here is derived from an EMBL/GenBank/DDBJ whole genome shotgun (WGS) entry which is preliminary data.</text>
</comment>
<evidence type="ECO:0000313" key="2">
    <source>
        <dbReference type="Proteomes" id="UP001152795"/>
    </source>
</evidence>
<accession>A0A6S7KC68</accession>
<evidence type="ECO:0000313" key="1">
    <source>
        <dbReference type="EMBL" id="CAB4042367.1"/>
    </source>
</evidence>
<organism evidence="1 2">
    <name type="scientific">Paramuricea clavata</name>
    <name type="common">Red gorgonian</name>
    <name type="synonym">Violescent sea-whip</name>
    <dbReference type="NCBI Taxonomy" id="317549"/>
    <lineage>
        <taxon>Eukaryota</taxon>
        <taxon>Metazoa</taxon>
        <taxon>Cnidaria</taxon>
        <taxon>Anthozoa</taxon>
        <taxon>Octocorallia</taxon>
        <taxon>Malacalcyonacea</taxon>
        <taxon>Plexauridae</taxon>
        <taxon>Paramuricea</taxon>
    </lineage>
</organism>
<dbReference type="OrthoDB" id="6741510at2759"/>
<dbReference type="EMBL" id="CACRXK020029976">
    <property type="protein sequence ID" value="CAB4042367.1"/>
    <property type="molecule type" value="Genomic_DNA"/>
</dbReference>
<sequence>MLCEPISPAERLPLTIRFLASGSSQTSMSFTYRVGRTTVSNIIRETCCALWEALLRNISKHFVHMMHGRTYQKNSRNCGTLCNCHQYADDTTIYNSVKPKDFQLGVEQMNNSLTNLTRWSDESKLALNNNKTKA</sequence>
<proteinExistence type="predicted"/>
<dbReference type="AlphaFoldDB" id="A0A6S7KC68"/>
<protein>
    <submittedName>
        <fullName evidence="1">Uncharacterized protein</fullName>
    </submittedName>
</protein>
<dbReference type="Proteomes" id="UP001152795">
    <property type="component" value="Unassembled WGS sequence"/>
</dbReference>
<name>A0A6S7KC68_PARCT</name>
<gene>
    <name evidence="1" type="ORF">PACLA_8A055667</name>
</gene>
<feature type="non-terminal residue" evidence="1">
    <location>
        <position position="134"/>
    </location>
</feature>